<dbReference type="InterPro" id="IPR003593">
    <property type="entry name" value="AAA+_ATPase"/>
</dbReference>
<feature type="domain" description="FtsK" evidence="12">
    <location>
        <begin position="1103"/>
        <end position="1287"/>
    </location>
</feature>
<evidence type="ECO:0000259" key="12">
    <source>
        <dbReference type="PROSITE" id="PS50901"/>
    </source>
</evidence>
<evidence type="ECO:0000313" key="13">
    <source>
        <dbReference type="EMBL" id="OCG74798.1"/>
    </source>
</evidence>
<accession>A0A1B9NDY3</accession>
<dbReference type="STRING" id="904291.A7J15_04585"/>
<evidence type="ECO:0000256" key="5">
    <source>
        <dbReference type="ARBA" id="ARBA00022741"/>
    </source>
</evidence>
<evidence type="ECO:0000256" key="3">
    <source>
        <dbReference type="ARBA" id="ARBA00022692"/>
    </source>
</evidence>
<dbReference type="NCBIfam" id="TIGR03924">
    <property type="entry name" value="T7SS_EccC_a"/>
    <property type="match status" value="1"/>
</dbReference>
<name>A0A1B9NDY3_9MICO</name>
<feature type="binding site" evidence="9">
    <location>
        <begin position="1120"/>
        <end position="1127"/>
    </location>
    <ligand>
        <name>ATP</name>
        <dbReference type="ChEBI" id="CHEBI:30616"/>
    </ligand>
</feature>
<evidence type="ECO:0000256" key="9">
    <source>
        <dbReference type="PROSITE-ProRule" id="PRU00289"/>
    </source>
</evidence>
<feature type="transmembrane region" description="Helical" evidence="11">
    <location>
        <begin position="63"/>
        <end position="82"/>
    </location>
</feature>
<dbReference type="InterPro" id="IPR025662">
    <property type="entry name" value="Sigma_54_int_dom_ATP-bd_1"/>
</dbReference>
<dbReference type="InterPro" id="IPR002543">
    <property type="entry name" value="FtsK_dom"/>
</dbReference>
<evidence type="ECO:0000256" key="7">
    <source>
        <dbReference type="ARBA" id="ARBA00022989"/>
    </source>
</evidence>
<dbReference type="EMBL" id="LXMD01000021">
    <property type="protein sequence ID" value="OCG74798.1"/>
    <property type="molecule type" value="Genomic_DNA"/>
</dbReference>
<feature type="transmembrane region" description="Helical" evidence="11">
    <location>
        <begin position="31"/>
        <end position="51"/>
    </location>
</feature>
<keyword evidence="5 9" id="KW-0547">Nucleotide-binding</keyword>
<dbReference type="InterPro" id="IPR023837">
    <property type="entry name" value="EccCb-like_Actinobacteria"/>
</dbReference>
<keyword evidence="7 11" id="KW-1133">Transmembrane helix</keyword>
<dbReference type="NCBIfam" id="TIGR03925">
    <property type="entry name" value="T7SS_EccC_b"/>
    <property type="match status" value="1"/>
</dbReference>
<keyword evidence="8 11" id="KW-0472">Membrane</keyword>
<reference evidence="13 14" key="1">
    <citation type="submission" date="2016-05" db="EMBL/GenBank/DDBJ databases">
        <authorList>
            <person name="Lavstsen T."/>
            <person name="Jespersen J.S."/>
        </authorList>
    </citation>
    <scope>NUCLEOTIDE SEQUENCE [LARGE SCALE GENOMIC DNA]</scope>
    <source>
        <strain evidence="13 14">YLB-01</strain>
    </source>
</reference>
<feature type="binding site" evidence="9">
    <location>
        <begin position="476"/>
        <end position="483"/>
    </location>
    <ligand>
        <name>ATP</name>
        <dbReference type="ChEBI" id="CHEBI:30616"/>
    </ligand>
</feature>
<evidence type="ECO:0000256" key="10">
    <source>
        <dbReference type="SAM" id="MobiDB-lite"/>
    </source>
</evidence>
<keyword evidence="6 9" id="KW-0067">ATP-binding</keyword>
<feature type="binding site" evidence="9">
    <location>
        <begin position="833"/>
        <end position="840"/>
    </location>
    <ligand>
        <name>ATP</name>
        <dbReference type="ChEBI" id="CHEBI:30616"/>
    </ligand>
</feature>
<evidence type="ECO:0000256" key="8">
    <source>
        <dbReference type="ARBA" id="ARBA00023136"/>
    </source>
</evidence>
<dbReference type="PROSITE" id="PS00675">
    <property type="entry name" value="SIGMA54_INTERACT_1"/>
    <property type="match status" value="1"/>
</dbReference>
<comment type="subcellular location">
    <subcellularLocation>
        <location evidence="1">Cell membrane</location>
        <topology evidence="1">Multi-pass membrane protein</topology>
    </subcellularLocation>
</comment>
<dbReference type="Proteomes" id="UP000093355">
    <property type="component" value="Unassembled WGS sequence"/>
</dbReference>
<dbReference type="RefSeq" id="WP_067025145.1">
    <property type="nucleotide sequence ID" value="NZ_JRNY01000002.1"/>
</dbReference>
<evidence type="ECO:0000256" key="6">
    <source>
        <dbReference type="ARBA" id="ARBA00022840"/>
    </source>
</evidence>
<feature type="domain" description="FtsK" evidence="12">
    <location>
        <begin position="815"/>
        <end position="1005"/>
    </location>
</feature>
<dbReference type="Gene3D" id="3.40.50.300">
    <property type="entry name" value="P-loop containing nucleotide triphosphate hydrolases"/>
    <property type="match status" value="3"/>
</dbReference>
<feature type="region of interest" description="Disordered" evidence="10">
    <location>
        <begin position="1"/>
        <end position="30"/>
    </location>
</feature>
<keyword evidence="4" id="KW-0677">Repeat</keyword>
<gene>
    <name evidence="13" type="ORF">A7J15_04585</name>
</gene>
<dbReference type="SUPFAM" id="SSF52540">
    <property type="entry name" value="P-loop containing nucleoside triphosphate hydrolases"/>
    <property type="match status" value="3"/>
</dbReference>
<evidence type="ECO:0000256" key="11">
    <source>
        <dbReference type="SAM" id="Phobius"/>
    </source>
</evidence>
<evidence type="ECO:0000256" key="4">
    <source>
        <dbReference type="ARBA" id="ARBA00022737"/>
    </source>
</evidence>
<dbReference type="PANTHER" id="PTHR22683:SF1">
    <property type="entry name" value="TYPE VII SECRETION SYSTEM PROTEIN ESSC"/>
    <property type="match status" value="1"/>
</dbReference>
<evidence type="ECO:0000256" key="2">
    <source>
        <dbReference type="ARBA" id="ARBA00022475"/>
    </source>
</evidence>
<dbReference type="GO" id="GO:0003677">
    <property type="term" value="F:DNA binding"/>
    <property type="evidence" value="ECO:0007669"/>
    <property type="project" value="InterPro"/>
</dbReference>
<keyword evidence="2" id="KW-1003">Cell membrane</keyword>
<dbReference type="InterPro" id="IPR050206">
    <property type="entry name" value="FtsK/SpoIIIE/SftA"/>
</dbReference>
<proteinExistence type="predicted"/>
<evidence type="ECO:0000256" key="1">
    <source>
        <dbReference type="ARBA" id="ARBA00004651"/>
    </source>
</evidence>
<keyword evidence="3 11" id="KW-0812">Transmembrane</keyword>
<feature type="compositionally biased region" description="Pro residues" evidence="10">
    <location>
        <begin position="1"/>
        <end position="12"/>
    </location>
</feature>
<evidence type="ECO:0000313" key="14">
    <source>
        <dbReference type="Proteomes" id="UP000093355"/>
    </source>
</evidence>
<dbReference type="Pfam" id="PF01580">
    <property type="entry name" value="FtsK_SpoIIIE"/>
    <property type="match status" value="2"/>
</dbReference>
<dbReference type="InterPro" id="IPR027417">
    <property type="entry name" value="P-loop_NTPase"/>
</dbReference>
<protein>
    <submittedName>
        <fullName evidence="13">Type VII secretion protein EccC</fullName>
    </submittedName>
</protein>
<dbReference type="SMART" id="SM00382">
    <property type="entry name" value="AAA"/>
    <property type="match status" value="3"/>
</dbReference>
<comment type="caution">
    <text evidence="13">The sequence shown here is derived from an EMBL/GenBank/DDBJ whole genome shotgun (WGS) entry which is preliminary data.</text>
</comment>
<sequence>MTAPTKRPPQAPPGGQLVLQPPPELPKPEGMSNTLMMALPMVGSMGAIALMSFNQGGDPTRTYLMGGMFLFMALAMVGGNIWRQKATHSENVLNVRREYLAYLAETRETVRETARRQREFSEYVLPDPAALPFIVEEGSRVWERHADQIDRYVVRIGRSAQPLSLDLEEAPVPALAQLDPVSASAAHRFVLTHEVQPDLPHAVDMLSTCRMEIAGPEARARGLARAMIAHLATFVHPEQLQIAVLADPDALPYWEWMKWLPHAHSSRERDAVGQARLVGETWADIEGLVDAGIAERPRFSPGTATTERHLLLVIDGGHVPAAHPPMSEDGLQGVTVLDLPQEWDELSDPYTLRFLLSDVRGQEIMHIARRGASPHLAIPDRISVSVAEATARRLTPLLEVQEEEGTGPKKAVSAELTDLLGLPDVRDFDPEIAWRPRNARDRLRVPIGLTASGQPMILDIKESAQQGMGPHGMLIGATGSGKSEVLRTLVLALAMTHSSEALNFVLVDFKGGATFAGMADMPHVAAVITNLGDDLTLVDRMQDAITGEMVRRQELLRDAGNFANVADYEKARKGGRTDLAPLPALFIVADEFSELLAAKPDFTELFVAIGRLGRSLQMHLLLSTQRLEEGKLRGLDSHLSYRIGLKTFSAADSRAVIGVPDAFELPGGGGHGILKSDATTLTQFRAAYVSAPPKARRRATRGADETIRDISVRQFTAAPVIAPTQAADDPEPDVDPSEPAETRVTFDIAVQRMKGQGPPAHQVWLPPLETPPTFDQLFGDLREDPNLGLISPSWRARGPLRFPLALVDRPLEQRREVLEMDLSGAGGHVGIVGGGRSGKSTLARSIVTGLALTHTPAEVQFYIMDFGGGTFTPLSRLAHVAGVAGRNEPDVLRRMYSEVLGIINAREQYFTANRIDSIETYRRWRAEGRVDDGYGDIFLVVDGWPTLRAEFDEMEFQIQALAARGLTFGLHIIATTSRWMDFRTQIRDTFGSKLELRLGDPTDSEINRQVAKNVPAERPGRGLTMSAHHMIGALPRIDGVADDASLSEGVEHLIARVGAAWKGRPGPKLRLLPEMLGLDELRARATDARLQSSLLLGIDEAGLAPVGFDPRADSHLYLFGDSGSGKTSFLRGIASEVRRIYTPKQAQIFIVDYRRALLAEVPEEYLAGYFTTADQATSELAGLAEYLKTRMPGPDVTPQQLRDRSWWSGAEAFVLVDDYDLVATASGNPLASLQPLLAQASDVGLHLIFTRRIGGASRSLYEPVTQTLRDLAAPGILLSGPAEEGQLIGNARPRPAVPGRAQFISRDRGNVVLQLAYSPPTV</sequence>
<dbReference type="OrthoDB" id="9807790at2"/>
<dbReference type="PROSITE" id="PS50901">
    <property type="entry name" value="FTSK"/>
    <property type="match status" value="3"/>
</dbReference>
<keyword evidence="14" id="KW-1185">Reference proteome</keyword>
<dbReference type="InterPro" id="IPR023836">
    <property type="entry name" value="EccCa-like_Actinobacteria"/>
</dbReference>
<dbReference type="GO" id="GO:0005886">
    <property type="term" value="C:plasma membrane"/>
    <property type="evidence" value="ECO:0007669"/>
    <property type="project" value="UniProtKB-SubCell"/>
</dbReference>
<feature type="domain" description="FtsK" evidence="12">
    <location>
        <begin position="453"/>
        <end position="654"/>
    </location>
</feature>
<organism evidence="13 14">
    <name type="scientific">Microbacterium sediminis</name>
    <dbReference type="NCBI Taxonomy" id="904291"/>
    <lineage>
        <taxon>Bacteria</taxon>
        <taxon>Bacillati</taxon>
        <taxon>Actinomycetota</taxon>
        <taxon>Actinomycetes</taxon>
        <taxon>Micrococcales</taxon>
        <taxon>Microbacteriaceae</taxon>
        <taxon>Microbacterium</taxon>
    </lineage>
</organism>
<dbReference type="PANTHER" id="PTHR22683">
    <property type="entry name" value="SPORULATION PROTEIN RELATED"/>
    <property type="match status" value="1"/>
</dbReference>
<dbReference type="GO" id="GO:0005524">
    <property type="term" value="F:ATP binding"/>
    <property type="evidence" value="ECO:0007669"/>
    <property type="project" value="UniProtKB-UniRule"/>
</dbReference>